<reference evidence="2" key="2">
    <citation type="journal article" date="2023" name="Biology">
        <title>Prokaryotic Life Associated with Coal-Fire Gas Vents Revealed by Metagenomics.</title>
        <authorList>
            <person name="Kadnikov V.V."/>
            <person name="Mardanov A.V."/>
            <person name="Beletsky A.V."/>
            <person name="Karnachuk O.V."/>
            <person name="Ravin N.V."/>
        </authorList>
    </citation>
    <scope>NUCLEOTIDE SEQUENCE</scope>
    <source>
        <strain evidence="2">Bu02</strain>
    </source>
</reference>
<dbReference type="AlphaFoldDB" id="A0AAT9LCR2"/>
<organism evidence="2">
    <name type="scientific">Candidatus Fermentithermobacillus carboniphilus</name>
    <dbReference type="NCBI Taxonomy" id="3085328"/>
    <lineage>
        <taxon>Bacteria</taxon>
        <taxon>Bacillati</taxon>
        <taxon>Bacillota</taxon>
        <taxon>Candidatus Fermentithermobacillia</taxon>
        <taxon>Candidatus Fermentithermobacillales</taxon>
        <taxon>Candidatus Fermentithermobacillaceae</taxon>
        <taxon>Candidatus Fermentithermobacillus</taxon>
    </lineage>
</organism>
<protein>
    <recommendedName>
        <fullName evidence="3">DUF5666 domain-containing protein</fullName>
    </recommendedName>
</protein>
<evidence type="ECO:0000256" key="1">
    <source>
        <dbReference type="SAM" id="Phobius"/>
    </source>
</evidence>
<keyword evidence="1" id="KW-0812">Transmembrane</keyword>
<keyword evidence="1" id="KW-1133">Transmembrane helix</keyword>
<proteinExistence type="predicted"/>
<dbReference type="EMBL" id="CP062796">
    <property type="protein sequence ID" value="QUL98874.1"/>
    <property type="molecule type" value="Genomic_DNA"/>
</dbReference>
<name>A0AAT9LCR2_9FIRM</name>
<keyword evidence="1" id="KW-0472">Membrane</keyword>
<sequence>MRRRRTRKVLRERSFETRYVRFVVTFLCVVGVIQGLLRFDDMRRLLNESIRLEGEPLSRAVAGLKEPAETWIEWPPVNAGDIAAGRVATICLRFIGRPQGALWVLVNGRAVKRLSVEDGVVSCKDGDLVEILSDKGTINVVVSSTSENVVSPKIGTWVKGKGIVLLGRVRTKTGNEATVEKQVERRR</sequence>
<reference evidence="2" key="1">
    <citation type="submission" date="2020-10" db="EMBL/GenBank/DDBJ databases">
        <authorList>
            <person name="Kadnikov V."/>
            <person name="Beletsky A.V."/>
            <person name="Mardanov A.V."/>
            <person name="Karnachuk O.V."/>
            <person name="Ravin N.V."/>
        </authorList>
    </citation>
    <scope>NUCLEOTIDE SEQUENCE</scope>
    <source>
        <strain evidence="2">Bu02</strain>
    </source>
</reference>
<gene>
    <name evidence="2" type="ORF">IMF26_02010</name>
</gene>
<feature type="transmembrane region" description="Helical" evidence="1">
    <location>
        <begin position="20"/>
        <end position="37"/>
    </location>
</feature>
<evidence type="ECO:0008006" key="3">
    <source>
        <dbReference type="Google" id="ProtNLM"/>
    </source>
</evidence>
<accession>A0AAT9LCR2</accession>
<evidence type="ECO:0000313" key="2">
    <source>
        <dbReference type="EMBL" id="QUL98874.1"/>
    </source>
</evidence>
<dbReference type="KEGG" id="fcz:IMF26_02010"/>